<evidence type="ECO:0000313" key="18">
    <source>
        <dbReference type="RefSeq" id="XP_035672960.1"/>
    </source>
</evidence>
<accession>A0A9J7KZP6</accession>
<dbReference type="InterPro" id="IPR000152">
    <property type="entry name" value="EGF-type_Asp/Asn_hydroxyl_site"/>
</dbReference>
<feature type="domain" description="EGF-like" evidence="15">
    <location>
        <begin position="77"/>
        <end position="113"/>
    </location>
</feature>
<dbReference type="InterPro" id="IPR000742">
    <property type="entry name" value="EGF"/>
</dbReference>
<protein>
    <submittedName>
        <fullName evidence="18">Neurogenic locus notch homolog protein 1-like</fullName>
    </submittedName>
</protein>
<dbReference type="AlphaFoldDB" id="A0A9J7KZP6"/>
<dbReference type="PANTHER" id="PTHR12916">
    <property type="entry name" value="CYTOCHROME C OXIDASE POLYPEPTIDE VIC-2"/>
    <property type="match status" value="1"/>
</dbReference>
<keyword evidence="10 12" id="KW-1015">Disulfide bond</keyword>
<evidence type="ECO:0000256" key="6">
    <source>
        <dbReference type="ARBA" id="ARBA00022737"/>
    </source>
</evidence>
<dbReference type="FunFam" id="2.10.25.10:FF:000391">
    <property type="entry name" value="Weary, isoform C"/>
    <property type="match status" value="1"/>
</dbReference>
<dbReference type="PANTHER" id="PTHR12916:SF9">
    <property type="entry name" value="NEUROGENIC LOCUS NOTCH HOMOLOG PROTEIN 1-RELATED"/>
    <property type="match status" value="1"/>
</dbReference>
<keyword evidence="5" id="KW-0732">Signal</keyword>
<dbReference type="KEGG" id="bfo:118413541"/>
<evidence type="ECO:0000256" key="12">
    <source>
        <dbReference type="PROSITE-ProRule" id="PRU00076"/>
    </source>
</evidence>
<name>A0A9J7KZP6_BRAFL</name>
<dbReference type="Proteomes" id="UP000001554">
    <property type="component" value="Chromosome 4"/>
</dbReference>
<dbReference type="SUPFAM" id="SSF57535">
    <property type="entry name" value="Complement control module/SCR domain"/>
    <property type="match status" value="1"/>
</dbReference>
<dbReference type="PRINTS" id="PR00010">
    <property type="entry name" value="EGFBLOOD"/>
</dbReference>
<reference evidence="18" key="2">
    <citation type="submission" date="2025-08" db="UniProtKB">
        <authorList>
            <consortium name="RefSeq"/>
        </authorList>
    </citation>
    <scope>IDENTIFICATION</scope>
    <source>
        <strain evidence="18">S238N-H82</strain>
        <tissue evidence="18">Testes</tissue>
    </source>
</reference>
<evidence type="ECO:0000256" key="7">
    <source>
        <dbReference type="ARBA" id="ARBA00022837"/>
    </source>
</evidence>
<evidence type="ECO:0000256" key="1">
    <source>
        <dbReference type="ARBA" id="ARBA00004251"/>
    </source>
</evidence>
<proteinExistence type="predicted"/>
<evidence type="ECO:0000256" key="11">
    <source>
        <dbReference type="ARBA" id="ARBA00023180"/>
    </source>
</evidence>
<evidence type="ECO:0000256" key="9">
    <source>
        <dbReference type="ARBA" id="ARBA00023136"/>
    </source>
</evidence>
<keyword evidence="7" id="KW-0106">Calcium</keyword>
<dbReference type="OrthoDB" id="430340at2759"/>
<dbReference type="PROSITE" id="PS50026">
    <property type="entry name" value="EGF_3"/>
    <property type="match status" value="2"/>
</dbReference>
<dbReference type="GeneID" id="118413541"/>
<dbReference type="SMART" id="SM00181">
    <property type="entry name" value="EGF"/>
    <property type="match status" value="2"/>
</dbReference>
<sequence length="372" mass="40661">MCEGQRKEQKSLQGNPCDRAPIHPQGYPSDCDPDQPPYPAGHVCNFTCPAGHGRTSGDGRKLCNNGQWMGDDVVCEEFDECTSVPCQNGGICEDEVNAYNCNCAPGYVGDSCETEIDECASDPCQNGGTCVDEINSYICTCAEGYEGDNCETAPCLVRPLYGPSADANYSQDFCVNYDVLLPEITNLTRSFNRSLQELGLSNVRKDLEEIRDVGLIPFDGEIGPITGDDPPTTEPMPTVMPTEVPTGRVRRRRQASNGNPWSRVGNVTSLVYDADGGPEEKLMSFGASDLENLGEDDYLQGPLRDLTEDVKGFSERYNETTAEATPSIVQDYRNMLDSFNCSINGPNCNRTRGQDDVVPPRQPLVHCLQTSN</sequence>
<feature type="disulfide bond" evidence="13">
    <location>
        <begin position="48"/>
        <end position="75"/>
    </location>
</feature>
<keyword evidence="9" id="KW-0472">Membrane</keyword>
<dbReference type="SUPFAM" id="SSF57196">
    <property type="entry name" value="EGF/Laminin"/>
    <property type="match status" value="2"/>
</dbReference>
<dbReference type="RefSeq" id="XP_035672960.1">
    <property type="nucleotide sequence ID" value="XM_035817067.1"/>
</dbReference>
<dbReference type="PROSITE" id="PS00022">
    <property type="entry name" value="EGF_1"/>
    <property type="match status" value="2"/>
</dbReference>
<feature type="region of interest" description="Disordered" evidence="14">
    <location>
        <begin position="221"/>
        <end position="243"/>
    </location>
</feature>
<evidence type="ECO:0000256" key="5">
    <source>
        <dbReference type="ARBA" id="ARBA00022729"/>
    </source>
</evidence>
<dbReference type="PROSITE" id="PS00010">
    <property type="entry name" value="ASX_HYDROXYL"/>
    <property type="match status" value="2"/>
</dbReference>
<evidence type="ECO:0000256" key="3">
    <source>
        <dbReference type="ARBA" id="ARBA00022536"/>
    </source>
</evidence>
<reference evidence="17" key="1">
    <citation type="journal article" date="2020" name="Nat. Ecol. Evol.">
        <title>Deeply conserved synteny resolves early events in vertebrate evolution.</title>
        <authorList>
            <person name="Simakov O."/>
            <person name="Marletaz F."/>
            <person name="Yue J.X."/>
            <person name="O'Connell B."/>
            <person name="Jenkins J."/>
            <person name="Brandt A."/>
            <person name="Calef R."/>
            <person name="Tung C.H."/>
            <person name="Huang T.K."/>
            <person name="Schmutz J."/>
            <person name="Satoh N."/>
            <person name="Yu J.K."/>
            <person name="Putnam N.H."/>
            <person name="Green R.E."/>
            <person name="Rokhsar D.S."/>
        </authorList>
    </citation>
    <scope>NUCLEOTIDE SEQUENCE [LARGE SCALE GENOMIC DNA]</scope>
    <source>
        <strain evidence="17">S238N-H82</strain>
    </source>
</reference>
<organism evidence="17 18">
    <name type="scientific">Branchiostoma floridae</name>
    <name type="common">Florida lancelet</name>
    <name type="synonym">Amphioxus</name>
    <dbReference type="NCBI Taxonomy" id="7739"/>
    <lineage>
        <taxon>Eukaryota</taxon>
        <taxon>Metazoa</taxon>
        <taxon>Chordata</taxon>
        <taxon>Cephalochordata</taxon>
        <taxon>Leptocardii</taxon>
        <taxon>Amphioxiformes</taxon>
        <taxon>Branchiostomatidae</taxon>
        <taxon>Branchiostoma</taxon>
    </lineage>
</organism>
<evidence type="ECO:0000256" key="13">
    <source>
        <dbReference type="PROSITE-ProRule" id="PRU00302"/>
    </source>
</evidence>
<keyword evidence="13" id="KW-0768">Sushi</keyword>
<gene>
    <name evidence="18" type="primary">LOC118413541</name>
</gene>
<dbReference type="InterPro" id="IPR000436">
    <property type="entry name" value="Sushi_SCR_CCP_dom"/>
</dbReference>
<dbReference type="SMART" id="SM00179">
    <property type="entry name" value="EGF_CA"/>
    <property type="match status" value="2"/>
</dbReference>
<feature type="disulfide bond" evidence="12">
    <location>
        <begin position="141"/>
        <end position="150"/>
    </location>
</feature>
<dbReference type="InterPro" id="IPR018097">
    <property type="entry name" value="EGF_Ca-bd_CS"/>
</dbReference>
<evidence type="ECO:0000259" key="16">
    <source>
        <dbReference type="PROSITE" id="PS50923"/>
    </source>
</evidence>
<feature type="domain" description="EGF-like" evidence="15">
    <location>
        <begin position="115"/>
        <end position="151"/>
    </location>
</feature>
<dbReference type="GO" id="GO:0005112">
    <property type="term" value="F:Notch binding"/>
    <property type="evidence" value="ECO:0000318"/>
    <property type="project" value="GO_Central"/>
</dbReference>
<feature type="compositionally biased region" description="Low complexity" evidence="14">
    <location>
        <begin position="226"/>
        <end position="243"/>
    </location>
</feature>
<evidence type="ECO:0000256" key="10">
    <source>
        <dbReference type="ARBA" id="ARBA00023157"/>
    </source>
</evidence>
<dbReference type="GO" id="GO:0005886">
    <property type="term" value="C:plasma membrane"/>
    <property type="evidence" value="ECO:0007669"/>
    <property type="project" value="UniProtKB-SubCell"/>
</dbReference>
<comment type="subcellular location">
    <subcellularLocation>
        <location evidence="1">Cell membrane</location>
        <topology evidence="1">Single-pass type I membrane protein</topology>
    </subcellularLocation>
</comment>
<dbReference type="GO" id="GO:0005509">
    <property type="term" value="F:calcium ion binding"/>
    <property type="evidence" value="ECO:0007669"/>
    <property type="project" value="InterPro"/>
</dbReference>
<keyword evidence="11" id="KW-0325">Glycoprotein</keyword>
<evidence type="ECO:0000256" key="2">
    <source>
        <dbReference type="ARBA" id="ARBA00022475"/>
    </source>
</evidence>
<dbReference type="PROSITE" id="PS50923">
    <property type="entry name" value="SUSHI"/>
    <property type="match status" value="1"/>
</dbReference>
<dbReference type="Pfam" id="PF00008">
    <property type="entry name" value="EGF"/>
    <property type="match status" value="2"/>
</dbReference>
<dbReference type="PROSITE" id="PS01186">
    <property type="entry name" value="EGF_2"/>
    <property type="match status" value="2"/>
</dbReference>
<keyword evidence="4" id="KW-0812">Transmembrane</keyword>
<dbReference type="GO" id="GO:0007219">
    <property type="term" value="P:Notch signaling pathway"/>
    <property type="evidence" value="ECO:0000318"/>
    <property type="project" value="GO_Central"/>
</dbReference>
<dbReference type="InterPro" id="IPR035976">
    <property type="entry name" value="Sushi/SCR/CCP_sf"/>
</dbReference>
<evidence type="ECO:0000256" key="14">
    <source>
        <dbReference type="SAM" id="MobiDB-lite"/>
    </source>
</evidence>
<dbReference type="Gene3D" id="2.10.25.10">
    <property type="entry name" value="Laminin"/>
    <property type="match status" value="2"/>
</dbReference>
<dbReference type="PROSITE" id="PS01187">
    <property type="entry name" value="EGF_CA"/>
    <property type="match status" value="1"/>
</dbReference>
<keyword evidence="17" id="KW-1185">Reference proteome</keyword>
<keyword evidence="2" id="KW-1003">Cell membrane</keyword>
<evidence type="ECO:0000259" key="15">
    <source>
        <dbReference type="PROSITE" id="PS50026"/>
    </source>
</evidence>
<keyword evidence="3 12" id="KW-0245">EGF-like domain</keyword>
<dbReference type="InterPro" id="IPR001881">
    <property type="entry name" value="EGF-like_Ca-bd_dom"/>
</dbReference>
<keyword evidence="8" id="KW-1133">Transmembrane helix</keyword>
<feature type="disulfide bond" evidence="12">
    <location>
        <begin position="103"/>
        <end position="112"/>
    </location>
</feature>
<evidence type="ECO:0000256" key="4">
    <source>
        <dbReference type="ARBA" id="ARBA00022692"/>
    </source>
</evidence>
<evidence type="ECO:0000313" key="17">
    <source>
        <dbReference type="Proteomes" id="UP000001554"/>
    </source>
</evidence>
<feature type="domain" description="Sushi" evidence="16">
    <location>
        <begin position="15"/>
        <end position="77"/>
    </location>
</feature>
<dbReference type="CDD" id="cd00054">
    <property type="entry name" value="EGF_CA"/>
    <property type="match status" value="2"/>
</dbReference>
<comment type="caution">
    <text evidence="12">Lacks conserved residue(s) required for the propagation of feature annotation.</text>
</comment>
<evidence type="ECO:0000256" key="8">
    <source>
        <dbReference type="ARBA" id="ARBA00022989"/>
    </source>
</evidence>
<keyword evidence="6" id="KW-0677">Repeat</keyword>
<dbReference type="FunFam" id="2.10.25.10:FF:000309">
    <property type="entry name" value="Uncharacterized protein, isoform A"/>
    <property type="match status" value="1"/>
</dbReference>